<sequence length="676" mass="76026">MDDCLPLATTDNPWQVSFGFIFDLLGSSGCQPFSQQQQQNPTSYCPSCNDGPTYNAPSQLNAPNQYYAQIPQQSPIPPFAVAPPVNGPLPQQDALPSGLNSNDLNVAEVKGEENKLVFAVDTTTSPLPPANPFVGVVEQEVDVRCSTPQEFGSVNSLLNCLQVEHTPFAGQAGNLLFVPQEQIFFGRATFPSPVLPAIVPSLIELFHRTPPLNNISNQLPAGYFLIAHEPVGNDPRKSAILRLDIACQMGDGLLSFDYWSSYENVLLKVCTRLDRERRCTSQIVYGIESPRVEVQVVHPQPSYRSAFAVEIIVSGFFQPAWSTASGSCCPERIDQARGISKIKWSGEKTATLLAKKAAKALSIYNLQAGSEVGRMQFSPQERAKCVEYVNRNAKAPAVNSIKECYANFREGDLRRKEKTGNKWVWTVISQDKVDRAIEAYRHRLEYCQEPRVYHQASLARLYPLVPRSTTYWHLKQQANNFKQLQPLAQYEQSSVTRNNFTPNKLGIRRLNACELLGCSFDHENWCHYTQPSLVDNGLARYGKWQLARPDVRPEISRRILQASKGFAFVGGLDNHLELEGQLIYILQSASFKLDHPVKLLFDLYQRSNSISLQVCLNHLDNCVYESPAIIRPNTFWRRNQMVEVPVSTHRVLFVATQWKHNKRLAVDNIRLANCTL</sequence>
<evidence type="ECO:0000313" key="1">
    <source>
        <dbReference type="Proteomes" id="UP000887574"/>
    </source>
</evidence>
<keyword evidence="1" id="KW-1185">Reference proteome</keyword>
<name>A0A915EDB9_9BILA</name>
<dbReference type="WBParaSite" id="jg4923">
    <property type="protein sequence ID" value="jg4923"/>
    <property type="gene ID" value="jg4923"/>
</dbReference>
<proteinExistence type="predicted"/>
<dbReference type="AlphaFoldDB" id="A0A915EDB9"/>
<evidence type="ECO:0000313" key="2">
    <source>
        <dbReference type="WBParaSite" id="jg4923"/>
    </source>
</evidence>
<organism evidence="1 2">
    <name type="scientific">Ditylenchus dipsaci</name>
    <dbReference type="NCBI Taxonomy" id="166011"/>
    <lineage>
        <taxon>Eukaryota</taxon>
        <taxon>Metazoa</taxon>
        <taxon>Ecdysozoa</taxon>
        <taxon>Nematoda</taxon>
        <taxon>Chromadorea</taxon>
        <taxon>Rhabditida</taxon>
        <taxon>Tylenchina</taxon>
        <taxon>Tylenchomorpha</taxon>
        <taxon>Sphaerularioidea</taxon>
        <taxon>Anguinidae</taxon>
        <taxon>Anguininae</taxon>
        <taxon>Ditylenchus</taxon>
    </lineage>
</organism>
<protein>
    <submittedName>
        <fullName evidence="2">Uncharacterized protein</fullName>
    </submittedName>
</protein>
<accession>A0A915EDB9</accession>
<dbReference type="Proteomes" id="UP000887574">
    <property type="component" value="Unplaced"/>
</dbReference>
<reference evidence="2" key="1">
    <citation type="submission" date="2022-11" db="UniProtKB">
        <authorList>
            <consortium name="WormBaseParasite"/>
        </authorList>
    </citation>
    <scope>IDENTIFICATION</scope>
</reference>